<protein>
    <submittedName>
        <fullName evidence="1">Uncharacterized protein</fullName>
    </submittedName>
</protein>
<accession>A0A7X0SSP6</accession>
<gene>
    <name evidence="1" type="ORF">H7C18_19830</name>
</gene>
<comment type="caution">
    <text evidence="1">The sequence shown here is derived from an EMBL/GenBank/DDBJ whole genome shotgun (WGS) entry which is preliminary data.</text>
</comment>
<evidence type="ECO:0000313" key="2">
    <source>
        <dbReference type="Proteomes" id="UP000564644"/>
    </source>
</evidence>
<organism evidence="1 2">
    <name type="scientific">Cohnella zeiphila</name>
    <dbReference type="NCBI Taxonomy" id="2761120"/>
    <lineage>
        <taxon>Bacteria</taxon>
        <taxon>Bacillati</taxon>
        <taxon>Bacillota</taxon>
        <taxon>Bacilli</taxon>
        <taxon>Bacillales</taxon>
        <taxon>Paenibacillaceae</taxon>
        <taxon>Cohnella</taxon>
    </lineage>
</organism>
<keyword evidence="2" id="KW-1185">Reference proteome</keyword>
<reference evidence="1 2" key="1">
    <citation type="submission" date="2020-08" db="EMBL/GenBank/DDBJ databases">
        <title>Cohnella phylogeny.</title>
        <authorList>
            <person name="Dunlap C."/>
        </authorList>
    </citation>
    <scope>NUCLEOTIDE SEQUENCE [LARGE SCALE GENOMIC DNA]</scope>
    <source>
        <strain evidence="1 2">CBP 2801</strain>
    </source>
</reference>
<name>A0A7X0SSP6_9BACL</name>
<dbReference type="Proteomes" id="UP000564644">
    <property type="component" value="Unassembled WGS sequence"/>
</dbReference>
<dbReference type="AlphaFoldDB" id="A0A7X0SSP6"/>
<evidence type="ECO:0000313" key="1">
    <source>
        <dbReference type="EMBL" id="MBB6733173.1"/>
    </source>
</evidence>
<sequence>MQVLLALMMIDYLTGVTGIAKTKSINSVFTSCPQLPCLIDRNVKQIGYFFQ</sequence>
<dbReference type="EMBL" id="JACJVO010000024">
    <property type="protein sequence ID" value="MBB6733173.1"/>
    <property type="molecule type" value="Genomic_DNA"/>
</dbReference>
<proteinExistence type="predicted"/>